<keyword evidence="2" id="KW-1185">Reference proteome</keyword>
<reference evidence="1 2" key="1">
    <citation type="submission" date="2020-08" db="EMBL/GenBank/DDBJ databases">
        <title>Genomic Encyclopedia of Type Strains, Phase IV (KMG-IV): sequencing the most valuable type-strain genomes for metagenomic binning, comparative biology and taxonomic classification.</title>
        <authorList>
            <person name="Goeker M."/>
        </authorList>
    </citation>
    <scope>NUCLEOTIDE SEQUENCE [LARGE SCALE GENOMIC DNA]</scope>
    <source>
        <strain evidence="1 2">DSM 11099</strain>
    </source>
</reference>
<keyword evidence="1" id="KW-0808">Transferase</keyword>
<name>A0A7W9S312_9HYPH</name>
<dbReference type="AlphaFoldDB" id="A0A7W9S312"/>
<dbReference type="RefSeq" id="WP_183827828.1">
    <property type="nucleotide sequence ID" value="NZ_JACHEU010000001.1"/>
</dbReference>
<proteinExistence type="predicted"/>
<dbReference type="Gene3D" id="3.40.50.300">
    <property type="entry name" value="P-loop containing nucleotide triphosphate hydrolases"/>
    <property type="match status" value="1"/>
</dbReference>
<organism evidence="1 2">
    <name type="scientific">Aquamicrobium lusatiense</name>
    <dbReference type="NCBI Taxonomy" id="89772"/>
    <lineage>
        <taxon>Bacteria</taxon>
        <taxon>Pseudomonadati</taxon>
        <taxon>Pseudomonadota</taxon>
        <taxon>Alphaproteobacteria</taxon>
        <taxon>Hyphomicrobiales</taxon>
        <taxon>Phyllobacteriaceae</taxon>
        <taxon>Aquamicrobium</taxon>
    </lineage>
</organism>
<keyword evidence="1" id="KW-0418">Kinase</keyword>
<comment type="caution">
    <text evidence="1">The sequence shown here is derived from an EMBL/GenBank/DDBJ whole genome shotgun (WGS) entry which is preliminary data.</text>
</comment>
<protein>
    <submittedName>
        <fullName evidence="1">Gluconate kinase</fullName>
    </submittedName>
</protein>
<dbReference type="Proteomes" id="UP000533306">
    <property type="component" value="Unassembled WGS sequence"/>
</dbReference>
<dbReference type="SUPFAM" id="SSF52540">
    <property type="entry name" value="P-loop containing nucleoside triphosphate hydrolases"/>
    <property type="match status" value="1"/>
</dbReference>
<evidence type="ECO:0000313" key="2">
    <source>
        <dbReference type="Proteomes" id="UP000533306"/>
    </source>
</evidence>
<dbReference type="GO" id="GO:0016301">
    <property type="term" value="F:kinase activity"/>
    <property type="evidence" value="ECO:0007669"/>
    <property type="project" value="UniProtKB-KW"/>
</dbReference>
<gene>
    <name evidence="1" type="ORF">HNR59_001398</name>
</gene>
<dbReference type="EMBL" id="JACHEU010000001">
    <property type="protein sequence ID" value="MBB6012053.1"/>
    <property type="molecule type" value="Genomic_DNA"/>
</dbReference>
<sequence length="198" mass="21735">MSGSLIVHLNGWPGVGKLTIGRVLANRLGARLVDNHLLHDVAIGCTGLADPGRWPLYEQVRHAAYEALKDRPDAETFVMTNALCASDPRERQAWDHVIDLAMARNAALVPVVLEAGFEENSRRLRSPERVGRKLADPAVLATFMTADSIQKPDVPDLLVLDVTRLSADQAADAICRHLRSGAGERFQPATDRHRNLQP</sequence>
<evidence type="ECO:0000313" key="1">
    <source>
        <dbReference type="EMBL" id="MBB6012053.1"/>
    </source>
</evidence>
<dbReference type="InterPro" id="IPR027417">
    <property type="entry name" value="P-loop_NTPase"/>
</dbReference>
<accession>A0A7W9S312</accession>